<feature type="compositionally biased region" description="Basic residues" evidence="6">
    <location>
        <begin position="266"/>
        <end position="275"/>
    </location>
</feature>
<dbReference type="OrthoDB" id="10056939at2759"/>
<reference evidence="9" key="1">
    <citation type="submission" date="2020-03" db="EMBL/GenBank/DDBJ databases">
        <authorList>
            <person name="He L."/>
        </authorList>
    </citation>
    <scope>NUCLEOTIDE SEQUENCE</scope>
    <source>
        <strain evidence="9">CkLH20</strain>
    </source>
</reference>
<organism evidence="9 10">
    <name type="scientific">Colletotrichum karsti</name>
    <dbReference type="NCBI Taxonomy" id="1095194"/>
    <lineage>
        <taxon>Eukaryota</taxon>
        <taxon>Fungi</taxon>
        <taxon>Dikarya</taxon>
        <taxon>Ascomycota</taxon>
        <taxon>Pezizomycotina</taxon>
        <taxon>Sordariomycetes</taxon>
        <taxon>Hypocreomycetidae</taxon>
        <taxon>Glomerellales</taxon>
        <taxon>Glomerellaceae</taxon>
        <taxon>Colletotrichum</taxon>
        <taxon>Colletotrichum boninense species complex</taxon>
    </lineage>
</organism>
<dbReference type="GeneID" id="62165195"/>
<keyword evidence="4" id="KW-0862">Zinc</keyword>
<feature type="region of interest" description="Disordered" evidence="6">
    <location>
        <begin position="257"/>
        <end position="286"/>
    </location>
</feature>
<sequence>MYQDPSNAFSRHQPNTSAESLSDSIQWFRDDENNGWFWPLNLDPNLHHDNDGSSNGEGLPGQSLTEATGHPFGPDHSSRRRDRHHISQSDKTLGPKIGRRLSLDAVRVLKQWLSAHQGHPYPSETDKSFLQASTGLSMAQITNWFANARRRGKFQPSSHDTARFQDQNDTQRDGSDPVTIPPRRPTPAPTMASPLERWVGSPPESEPASPDDIARALASSSADSTTFDMLGMPDFLKYGDGSSSSLGTSSNASIYSPDSFLSGTSHVRRSRRRRSHDQSKTSRNKGTRLVKHRNIFECTFCTETFKTKYAWQRHENSLHLSLEQWVCAPHGAIEGTEGDSWCAFCGVPDPNDAHIVSHNYDICRSRPLRERTFSRKDHLAQHLRLVHNMTKTDGLHRDLSQWKASSPEIRSTCGFCGMSLQTWEIRAGHLADHFKMGHTMGDWKGDWGFEPDIAARVENSIPPYIIGTERNTPMPFRASATPFESPRNAYELLSLELMHFIDVTYSDTKTFPTSTQIHLDACRIIFTSECNHHESPEPSWLRDLIISDPDIAMEARLRPLRKFAESHFRSNGGVVPVTHHELQQEATRIVQRQEDSSRILCINMTNWMIGMINTTTGWLDSFCERAGVSFSPVPVSIAHVQEPEDNAGATKAIFDQYQNLEERLVDHVEILRAHGVKPDETTLRKKANELIMKSENQEWKEIAIGNEKWFDSFQRRYLKQTEDPTATNAPVSRESAYTQGLERRTGWKGTMSC</sequence>
<evidence type="ECO:0000256" key="4">
    <source>
        <dbReference type="PROSITE-ProRule" id="PRU00042"/>
    </source>
</evidence>
<comment type="subcellular location">
    <subcellularLocation>
        <location evidence="5">Nucleus</location>
    </subcellularLocation>
</comment>
<evidence type="ECO:0000256" key="6">
    <source>
        <dbReference type="SAM" id="MobiDB-lite"/>
    </source>
</evidence>
<dbReference type="Pfam" id="PF03221">
    <property type="entry name" value="HTH_Tnp_Tc5"/>
    <property type="match status" value="1"/>
</dbReference>
<evidence type="ECO:0000313" key="10">
    <source>
        <dbReference type="Proteomes" id="UP000781932"/>
    </source>
</evidence>
<dbReference type="Pfam" id="PF05920">
    <property type="entry name" value="Homeobox_KN"/>
    <property type="match status" value="1"/>
</dbReference>
<dbReference type="SUPFAM" id="SSF46689">
    <property type="entry name" value="Homeodomain-like"/>
    <property type="match status" value="1"/>
</dbReference>
<dbReference type="InterPro" id="IPR013087">
    <property type="entry name" value="Znf_C2H2_type"/>
</dbReference>
<evidence type="ECO:0000313" key="9">
    <source>
        <dbReference type="EMBL" id="KAF9873243.1"/>
    </source>
</evidence>
<dbReference type="SMART" id="SM00355">
    <property type="entry name" value="ZnF_C2H2"/>
    <property type="match status" value="3"/>
</dbReference>
<dbReference type="InterPro" id="IPR001356">
    <property type="entry name" value="HD"/>
</dbReference>
<evidence type="ECO:0000256" key="3">
    <source>
        <dbReference type="ARBA" id="ARBA00023242"/>
    </source>
</evidence>
<gene>
    <name evidence="9" type="ORF">CkaCkLH20_09406</name>
</gene>
<feature type="compositionally biased region" description="Polar residues" evidence="6">
    <location>
        <begin position="52"/>
        <end position="66"/>
    </location>
</feature>
<feature type="region of interest" description="Disordered" evidence="6">
    <location>
        <begin position="48"/>
        <end position="98"/>
    </location>
</feature>
<feature type="domain" description="Homeobox" evidence="7">
    <location>
        <begin position="92"/>
        <end position="155"/>
    </location>
</feature>
<feature type="compositionally biased region" description="Pro residues" evidence="6">
    <location>
        <begin position="179"/>
        <end position="188"/>
    </location>
</feature>
<dbReference type="InterPro" id="IPR009057">
    <property type="entry name" value="Homeodomain-like_sf"/>
</dbReference>
<dbReference type="GO" id="GO:0008270">
    <property type="term" value="F:zinc ion binding"/>
    <property type="evidence" value="ECO:0007669"/>
    <property type="project" value="UniProtKB-KW"/>
</dbReference>
<dbReference type="PANTHER" id="PTHR11850">
    <property type="entry name" value="HOMEOBOX PROTEIN TRANSCRIPTION FACTORS"/>
    <property type="match status" value="1"/>
</dbReference>
<dbReference type="EMBL" id="JAATWM020000033">
    <property type="protein sequence ID" value="KAF9873243.1"/>
    <property type="molecule type" value="Genomic_DNA"/>
</dbReference>
<dbReference type="PROSITE" id="PS00028">
    <property type="entry name" value="ZINC_FINGER_C2H2_1"/>
    <property type="match status" value="1"/>
</dbReference>
<keyword evidence="2 5" id="KW-0371">Homeobox</keyword>
<evidence type="ECO:0000259" key="8">
    <source>
        <dbReference type="PROSITE" id="PS50157"/>
    </source>
</evidence>
<feature type="region of interest" description="Disordered" evidence="6">
    <location>
        <begin position="152"/>
        <end position="222"/>
    </location>
</feature>
<evidence type="ECO:0000256" key="1">
    <source>
        <dbReference type="ARBA" id="ARBA00023125"/>
    </source>
</evidence>
<evidence type="ECO:0000256" key="5">
    <source>
        <dbReference type="PROSITE-ProRule" id="PRU00108"/>
    </source>
</evidence>
<dbReference type="PROSITE" id="PS50157">
    <property type="entry name" value="ZINC_FINGER_C2H2_2"/>
    <property type="match status" value="1"/>
</dbReference>
<dbReference type="CDD" id="cd00086">
    <property type="entry name" value="homeodomain"/>
    <property type="match status" value="1"/>
</dbReference>
<dbReference type="GO" id="GO:0005634">
    <property type="term" value="C:nucleus"/>
    <property type="evidence" value="ECO:0007669"/>
    <property type="project" value="UniProtKB-SubCell"/>
</dbReference>
<reference evidence="9" key="2">
    <citation type="submission" date="2020-11" db="EMBL/GenBank/DDBJ databases">
        <title>Whole genome sequencing of Colletotrichum sp.</title>
        <authorList>
            <person name="Li H."/>
        </authorList>
    </citation>
    <scope>NUCLEOTIDE SEQUENCE</scope>
    <source>
        <strain evidence="9">CkLH20</strain>
    </source>
</reference>
<feature type="compositionally biased region" description="Polar residues" evidence="6">
    <location>
        <begin position="723"/>
        <end position="738"/>
    </location>
</feature>
<keyword evidence="10" id="KW-1185">Reference proteome</keyword>
<dbReference type="PROSITE" id="PS50071">
    <property type="entry name" value="HOMEOBOX_2"/>
    <property type="match status" value="1"/>
</dbReference>
<keyword evidence="1 5" id="KW-0238">DNA-binding</keyword>
<protein>
    <submittedName>
        <fullName evidence="9">Homeobox protein-like protein</fullName>
    </submittedName>
</protein>
<feature type="compositionally biased region" description="Polar residues" evidence="6">
    <location>
        <begin position="155"/>
        <end position="168"/>
    </location>
</feature>
<feature type="domain" description="C2H2-type" evidence="8">
    <location>
        <begin position="296"/>
        <end position="324"/>
    </location>
</feature>
<name>A0A9P6HYL8_9PEZI</name>
<keyword evidence="3 5" id="KW-0539">Nucleus</keyword>
<accession>A0A9P6HYL8</accession>
<keyword evidence="4" id="KW-0479">Metal-binding</keyword>
<dbReference type="InterPro" id="IPR008422">
    <property type="entry name" value="KN_HD"/>
</dbReference>
<feature type="DNA-binding region" description="Homeobox" evidence="5">
    <location>
        <begin position="94"/>
        <end position="156"/>
    </location>
</feature>
<feature type="compositionally biased region" description="Low complexity" evidence="6">
    <location>
        <begin position="201"/>
        <end position="210"/>
    </location>
</feature>
<dbReference type="RefSeq" id="XP_038742704.1">
    <property type="nucleotide sequence ID" value="XM_038892121.1"/>
</dbReference>
<dbReference type="GO" id="GO:0006355">
    <property type="term" value="P:regulation of DNA-templated transcription"/>
    <property type="evidence" value="ECO:0007669"/>
    <property type="project" value="InterPro"/>
</dbReference>
<proteinExistence type="predicted"/>
<comment type="caution">
    <text evidence="9">The sequence shown here is derived from an EMBL/GenBank/DDBJ whole genome shotgun (WGS) entry which is preliminary data.</text>
</comment>
<keyword evidence="4" id="KW-0863">Zinc-finger</keyword>
<dbReference type="AlphaFoldDB" id="A0A9P6HYL8"/>
<dbReference type="GO" id="GO:0003677">
    <property type="term" value="F:DNA binding"/>
    <property type="evidence" value="ECO:0007669"/>
    <property type="project" value="UniProtKB-UniRule"/>
</dbReference>
<dbReference type="Gene3D" id="1.10.10.60">
    <property type="entry name" value="Homeodomain-like"/>
    <property type="match status" value="1"/>
</dbReference>
<feature type="region of interest" description="Disordered" evidence="6">
    <location>
        <begin position="1"/>
        <end position="24"/>
    </location>
</feature>
<evidence type="ECO:0000256" key="2">
    <source>
        <dbReference type="ARBA" id="ARBA00023155"/>
    </source>
</evidence>
<dbReference type="InterPro" id="IPR006600">
    <property type="entry name" value="HTH_CenpB_DNA-bd_dom"/>
</dbReference>
<dbReference type="InterPro" id="IPR050224">
    <property type="entry name" value="TALE_homeobox"/>
</dbReference>
<dbReference type="Proteomes" id="UP000781932">
    <property type="component" value="Unassembled WGS sequence"/>
</dbReference>
<feature type="region of interest" description="Disordered" evidence="6">
    <location>
        <begin position="721"/>
        <end position="753"/>
    </location>
</feature>
<dbReference type="SMART" id="SM00389">
    <property type="entry name" value="HOX"/>
    <property type="match status" value="1"/>
</dbReference>
<evidence type="ECO:0000259" key="7">
    <source>
        <dbReference type="PROSITE" id="PS50071"/>
    </source>
</evidence>